<organism evidence="1 2">
    <name type="scientific">Parabacteroides distasonis</name>
    <dbReference type="NCBI Taxonomy" id="823"/>
    <lineage>
        <taxon>Bacteria</taxon>
        <taxon>Pseudomonadati</taxon>
        <taxon>Bacteroidota</taxon>
        <taxon>Bacteroidia</taxon>
        <taxon>Bacteroidales</taxon>
        <taxon>Tannerellaceae</taxon>
        <taxon>Parabacteroides</taxon>
    </lineage>
</organism>
<name>A0A3L7ZNR8_PARDI</name>
<evidence type="ECO:0000313" key="1">
    <source>
        <dbReference type="EMBL" id="RLT73555.1"/>
    </source>
</evidence>
<protein>
    <submittedName>
        <fullName evidence="1">Uncharacterized protein</fullName>
    </submittedName>
</protein>
<gene>
    <name evidence="1" type="ORF">D7V78_09845</name>
</gene>
<comment type="caution">
    <text evidence="1">The sequence shown here is derived from an EMBL/GenBank/DDBJ whole genome shotgun (WGS) entry which is preliminary data.</text>
</comment>
<dbReference type="RefSeq" id="WP_121736062.1">
    <property type="nucleotide sequence ID" value="NZ_QXXG01000014.1"/>
</dbReference>
<sequence length="71" mass="7478">MSKRIISIVTLIAFMLVGGLGFIPVKNANVKALAQDARIPNGRVIDHEVIVGPDGEPIHAYVCVGDGICGH</sequence>
<accession>A0A3L7ZNR8</accession>
<dbReference type="EMBL" id="RAYI01000016">
    <property type="protein sequence ID" value="RLT73555.1"/>
    <property type="molecule type" value="Genomic_DNA"/>
</dbReference>
<evidence type="ECO:0000313" key="2">
    <source>
        <dbReference type="Proteomes" id="UP000278164"/>
    </source>
</evidence>
<dbReference type="AlphaFoldDB" id="A0A3L7ZNR8"/>
<reference evidence="1 2" key="1">
    <citation type="submission" date="2018-09" db="EMBL/GenBank/DDBJ databases">
        <title>Murine metabolic-syndrome-specific gut microbial biobank.</title>
        <authorList>
            <person name="Liu C."/>
        </authorList>
    </citation>
    <scope>NUCLEOTIDE SEQUENCE [LARGE SCALE GENOMIC DNA]</scope>
    <source>
        <strain evidence="1 2">8-P5</strain>
    </source>
</reference>
<dbReference type="Proteomes" id="UP000278164">
    <property type="component" value="Unassembled WGS sequence"/>
</dbReference>
<proteinExistence type="predicted"/>